<dbReference type="EC" id="4.2.1.126" evidence="3"/>
<dbReference type="NCBIfam" id="NF003915">
    <property type="entry name" value="PRK05441.1"/>
    <property type="match status" value="1"/>
</dbReference>
<dbReference type="SUPFAM" id="SSF53697">
    <property type="entry name" value="SIS domain"/>
    <property type="match status" value="1"/>
</dbReference>
<dbReference type="PROSITE" id="PS51464">
    <property type="entry name" value="SIS"/>
    <property type="match status" value="1"/>
</dbReference>
<dbReference type="GO" id="GO:0097367">
    <property type="term" value="F:carbohydrate derivative binding"/>
    <property type="evidence" value="ECO:0007669"/>
    <property type="project" value="InterPro"/>
</dbReference>
<dbReference type="PANTHER" id="PTHR10088:SF4">
    <property type="entry name" value="GLUCOKINASE REGULATORY PROTEIN"/>
    <property type="match status" value="1"/>
</dbReference>
<organism evidence="3 4">
    <name type="scientific">Azospirillum griseum</name>
    <dbReference type="NCBI Taxonomy" id="2496639"/>
    <lineage>
        <taxon>Bacteria</taxon>
        <taxon>Pseudomonadati</taxon>
        <taxon>Pseudomonadota</taxon>
        <taxon>Alphaproteobacteria</taxon>
        <taxon>Rhodospirillales</taxon>
        <taxon>Azospirillaceae</taxon>
        <taxon>Azospirillum</taxon>
    </lineage>
</organism>
<dbReference type="Proteomes" id="UP000277007">
    <property type="component" value="Unassembled WGS sequence"/>
</dbReference>
<dbReference type="PANTHER" id="PTHR10088">
    <property type="entry name" value="GLUCOKINASE REGULATORY PROTEIN"/>
    <property type="match status" value="1"/>
</dbReference>
<name>A0A3S0K6D8_9PROT</name>
<evidence type="ECO:0000313" key="3">
    <source>
        <dbReference type="EMBL" id="RTR22073.1"/>
    </source>
</evidence>
<dbReference type="RefSeq" id="WP_126613945.1">
    <property type="nucleotide sequence ID" value="NZ_JBHUCY010000012.1"/>
</dbReference>
<dbReference type="InterPro" id="IPR001347">
    <property type="entry name" value="SIS_dom"/>
</dbReference>
<accession>A0A3S0K6D8</accession>
<dbReference type="GO" id="GO:0009254">
    <property type="term" value="P:peptidoglycan turnover"/>
    <property type="evidence" value="ECO:0007669"/>
    <property type="project" value="TreeGrafter"/>
</dbReference>
<keyword evidence="1" id="KW-0119">Carbohydrate metabolism</keyword>
<dbReference type="AlphaFoldDB" id="A0A3S0K6D8"/>
<gene>
    <name evidence="3" type="ORF">EJ903_08190</name>
</gene>
<keyword evidence="4" id="KW-1185">Reference proteome</keyword>
<feature type="domain" description="SIS" evidence="2">
    <location>
        <begin position="50"/>
        <end position="213"/>
    </location>
</feature>
<proteinExistence type="predicted"/>
<evidence type="ECO:0000313" key="4">
    <source>
        <dbReference type="Proteomes" id="UP000277007"/>
    </source>
</evidence>
<sequence length="294" mass="30454">MRTEAISPRYATLDQWNPQEIVQTLWASQAHAVAACLPCLPTLVAAVEAAAARLTRGGRLFYVGAGSAGAMAAIDGIELRATFGFPAARTIILLASGLDFSRGMPGGHEDDANAGRLRMLDCGCNEQDVVIGVSASGASVFTTSAVQEGRARGALTIGLSSVAHSPLMQSVEFPLLTETGEEVVAGSTRLGAGTAQKVVLNLFSTTLMVRTGAVHGNMMVNLRPENDKEHQRAIAIIQQITDCKATQAEAALAEAGDAKHAVLLVSGMSLEQARAALARSGGVLGPALAEAHRS</sequence>
<dbReference type="EMBL" id="RXMA01000005">
    <property type="protein sequence ID" value="RTR22073.1"/>
    <property type="molecule type" value="Genomic_DNA"/>
</dbReference>
<comment type="caution">
    <text evidence="3">The sequence shown here is derived from an EMBL/GenBank/DDBJ whole genome shotgun (WGS) entry which is preliminary data.</text>
</comment>
<evidence type="ECO:0000259" key="2">
    <source>
        <dbReference type="PROSITE" id="PS51464"/>
    </source>
</evidence>
<dbReference type="Gene3D" id="3.40.50.10490">
    <property type="entry name" value="Glucose-6-phosphate isomerase like protein, domain 1"/>
    <property type="match status" value="1"/>
</dbReference>
<dbReference type="GO" id="GO:0016803">
    <property type="term" value="F:ether hydrolase activity"/>
    <property type="evidence" value="ECO:0007669"/>
    <property type="project" value="TreeGrafter"/>
</dbReference>
<dbReference type="GO" id="GO:0016835">
    <property type="term" value="F:carbon-oxygen lyase activity"/>
    <property type="evidence" value="ECO:0007669"/>
    <property type="project" value="TreeGrafter"/>
</dbReference>
<protein>
    <submittedName>
        <fullName evidence="3">N-acetylmuramic acid 6-phosphate etherase</fullName>
        <ecNumber evidence="3">4.2.1.126</ecNumber>
    </submittedName>
</protein>
<dbReference type="Gene3D" id="1.10.8.1080">
    <property type="match status" value="1"/>
</dbReference>
<reference evidence="3 4" key="1">
    <citation type="submission" date="2018-12" db="EMBL/GenBank/DDBJ databases">
        <authorList>
            <person name="Yang Y."/>
        </authorList>
    </citation>
    <scope>NUCLEOTIDE SEQUENCE [LARGE SCALE GENOMIC DNA]</scope>
    <source>
        <strain evidence="3 4">L-25-5w-1</strain>
    </source>
</reference>
<dbReference type="GO" id="GO:0046348">
    <property type="term" value="P:amino sugar catabolic process"/>
    <property type="evidence" value="ECO:0007669"/>
    <property type="project" value="TreeGrafter"/>
</dbReference>
<evidence type="ECO:0000256" key="1">
    <source>
        <dbReference type="ARBA" id="ARBA00023277"/>
    </source>
</evidence>
<keyword evidence="3" id="KW-0456">Lyase</keyword>
<dbReference type="InterPro" id="IPR040190">
    <property type="entry name" value="MURQ/GCKR"/>
</dbReference>
<dbReference type="InterPro" id="IPR046348">
    <property type="entry name" value="SIS_dom_sf"/>
</dbReference>
<dbReference type="OrthoDB" id="9813395at2"/>